<reference evidence="1 2" key="1">
    <citation type="journal article" date="2019" name="G3 (Bethesda)">
        <title>Sequencing of a Wild Apple (Malus baccata) Genome Unravels the Differences Between Cultivated and Wild Apple Species Regarding Disease Resistance and Cold Tolerance.</title>
        <authorList>
            <person name="Chen X."/>
        </authorList>
    </citation>
    <scope>NUCLEOTIDE SEQUENCE [LARGE SCALE GENOMIC DNA]</scope>
    <source>
        <strain evidence="2">cv. Shandingzi</strain>
        <tissue evidence="1">Leaves</tissue>
    </source>
</reference>
<proteinExistence type="predicted"/>
<name>A0A540K3M5_MALBA</name>
<dbReference type="EMBL" id="VIEB01008258">
    <property type="protein sequence ID" value="TQD68833.1"/>
    <property type="molecule type" value="Genomic_DNA"/>
</dbReference>
<sequence length="98" mass="11148">MDKNQIIRSQTAGICRKWPVFWGNFKPSYLTHFSTKFHDSYMKIHLLNESSPNMVVRGLTLAGIGGKLVGMVSVRFEAPEPPFSSVFLETKRITASWE</sequence>
<accession>A0A540K3M5</accession>
<dbReference type="AlphaFoldDB" id="A0A540K3M5"/>
<comment type="caution">
    <text evidence="1">The sequence shown here is derived from an EMBL/GenBank/DDBJ whole genome shotgun (WGS) entry which is preliminary data.</text>
</comment>
<protein>
    <submittedName>
        <fullName evidence="1">Uncharacterized protein</fullName>
    </submittedName>
</protein>
<keyword evidence="2" id="KW-1185">Reference proteome</keyword>
<organism evidence="1 2">
    <name type="scientific">Malus baccata</name>
    <name type="common">Siberian crab apple</name>
    <name type="synonym">Pyrus baccata</name>
    <dbReference type="NCBI Taxonomy" id="106549"/>
    <lineage>
        <taxon>Eukaryota</taxon>
        <taxon>Viridiplantae</taxon>
        <taxon>Streptophyta</taxon>
        <taxon>Embryophyta</taxon>
        <taxon>Tracheophyta</taxon>
        <taxon>Spermatophyta</taxon>
        <taxon>Magnoliopsida</taxon>
        <taxon>eudicotyledons</taxon>
        <taxon>Gunneridae</taxon>
        <taxon>Pentapetalae</taxon>
        <taxon>rosids</taxon>
        <taxon>fabids</taxon>
        <taxon>Rosales</taxon>
        <taxon>Rosaceae</taxon>
        <taxon>Amygdaloideae</taxon>
        <taxon>Maleae</taxon>
        <taxon>Malus</taxon>
    </lineage>
</organism>
<evidence type="ECO:0000313" key="1">
    <source>
        <dbReference type="EMBL" id="TQD68833.1"/>
    </source>
</evidence>
<dbReference type="Proteomes" id="UP000315295">
    <property type="component" value="Unassembled WGS sequence"/>
</dbReference>
<evidence type="ECO:0000313" key="2">
    <source>
        <dbReference type="Proteomes" id="UP000315295"/>
    </source>
</evidence>
<gene>
    <name evidence="1" type="ORF">C1H46_045634</name>
</gene>